<evidence type="ECO:0000256" key="3">
    <source>
        <dbReference type="ARBA" id="ARBA00013274"/>
    </source>
</evidence>
<feature type="compositionally biased region" description="Basic and acidic residues" evidence="18">
    <location>
        <begin position="313"/>
        <end position="325"/>
    </location>
</feature>
<proteinExistence type="inferred from homology"/>
<keyword evidence="23" id="KW-1185">Reference proteome</keyword>
<keyword evidence="12 19" id="KW-0472">Membrane</keyword>
<dbReference type="SMART" id="SM00100">
    <property type="entry name" value="cNMP"/>
    <property type="match status" value="3"/>
</dbReference>
<feature type="domain" description="Cyclic nucleotide-binding" evidence="20">
    <location>
        <begin position="395"/>
        <end position="499"/>
    </location>
</feature>
<dbReference type="Pfam" id="PF24179">
    <property type="entry name" value="NTE_Ploop"/>
    <property type="match status" value="1"/>
</dbReference>
<dbReference type="Pfam" id="PF01734">
    <property type="entry name" value="Patatin"/>
    <property type="match status" value="1"/>
</dbReference>
<evidence type="ECO:0000256" key="4">
    <source>
        <dbReference type="ARBA" id="ARBA00022553"/>
    </source>
</evidence>
<dbReference type="InterPro" id="IPR002641">
    <property type="entry name" value="PNPLA_dom"/>
</dbReference>
<dbReference type="InterPro" id="IPR056556">
    <property type="entry name" value="NTE1_P-loop_dom"/>
</dbReference>
<keyword evidence="9 17" id="KW-0442">Lipid degradation</keyword>
<reference evidence="22" key="1">
    <citation type="submission" date="2025-08" db="UniProtKB">
        <authorList>
            <consortium name="Ensembl"/>
        </authorList>
    </citation>
    <scope>IDENTIFICATION</scope>
</reference>
<dbReference type="Gene3D" id="3.40.1090.10">
    <property type="entry name" value="Cytosolic phospholipase A2 catalytic domain"/>
    <property type="match status" value="1"/>
</dbReference>
<gene>
    <name evidence="22" type="primary">pnpla7b</name>
</gene>
<dbReference type="CDD" id="cd07225">
    <property type="entry name" value="Pat_PNPLA6_PNPLA7"/>
    <property type="match status" value="1"/>
</dbReference>
<keyword evidence="8" id="KW-0256">Endoplasmic reticulum</keyword>
<evidence type="ECO:0000256" key="7">
    <source>
        <dbReference type="ARBA" id="ARBA00022801"/>
    </source>
</evidence>
<evidence type="ECO:0000259" key="21">
    <source>
        <dbReference type="PROSITE" id="PS51635"/>
    </source>
</evidence>
<dbReference type="FunFam" id="2.60.120.10:FF:000010">
    <property type="entry name" value="neuropathy target esterase isoform X1"/>
    <property type="match status" value="1"/>
</dbReference>
<comment type="similarity">
    <text evidence="2">Belongs to the NTE family.</text>
</comment>
<dbReference type="GeneTree" id="ENSGT00940000156763"/>
<evidence type="ECO:0000256" key="15">
    <source>
        <dbReference type="ARBA" id="ARBA00048454"/>
    </source>
</evidence>
<comment type="subcellular location">
    <subcellularLocation>
        <location evidence="1">Endoplasmic reticulum membrane</location>
        <topology evidence="1">Single-pass type III membrane protein</topology>
    </subcellularLocation>
</comment>
<dbReference type="Pfam" id="PF00027">
    <property type="entry name" value="cNMP_binding"/>
    <property type="match status" value="3"/>
</dbReference>
<protein>
    <recommendedName>
        <fullName evidence="3">lysophospholipase</fullName>
        <ecNumber evidence="3">3.1.1.5</ecNumber>
    </recommendedName>
</protein>
<evidence type="ECO:0000256" key="2">
    <source>
        <dbReference type="ARBA" id="ARBA00006636"/>
    </source>
</evidence>
<dbReference type="SUPFAM" id="SSF51206">
    <property type="entry name" value="cAMP-binding domain-like"/>
    <property type="match status" value="3"/>
</dbReference>
<keyword evidence="5 19" id="KW-0812">Transmembrane</keyword>
<feature type="short sequence motif" description="GXGXXG" evidence="17">
    <location>
        <begin position="870"/>
        <end position="875"/>
    </location>
</feature>
<keyword evidence="11 17" id="KW-0443">Lipid metabolism</keyword>
<feature type="short sequence motif" description="DGA/G" evidence="17">
    <location>
        <begin position="1019"/>
        <end position="1021"/>
    </location>
</feature>
<feature type="domain" description="Cyclic nucleotide-binding" evidence="20">
    <location>
        <begin position="527"/>
        <end position="632"/>
    </location>
</feature>
<evidence type="ECO:0000256" key="10">
    <source>
        <dbReference type="ARBA" id="ARBA00022989"/>
    </source>
</evidence>
<evidence type="ECO:0000256" key="13">
    <source>
        <dbReference type="ARBA" id="ARBA00047314"/>
    </source>
</evidence>
<evidence type="ECO:0000256" key="1">
    <source>
        <dbReference type="ARBA" id="ARBA00004643"/>
    </source>
</evidence>
<dbReference type="InterPro" id="IPR016035">
    <property type="entry name" value="Acyl_Trfase/lysoPLipase"/>
</dbReference>
<dbReference type="InterPro" id="IPR018490">
    <property type="entry name" value="cNMP-bd_dom_sf"/>
</dbReference>
<keyword evidence="7 17" id="KW-0378">Hydrolase</keyword>
<evidence type="ECO:0000256" key="5">
    <source>
        <dbReference type="ARBA" id="ARBA00022692"/>
    </source>
</evidence>
<evidence type="ECO:0000313" key="22">
    <source>
        <dbReference type="Ensembl" id="ENSSLUP00000020485.1"/>
    </source>
</evidence>
<evidence type="ECO:0000256" key="11">
    <source>
        <dbReference type="ARBA" id="ARBA00023098"/>
    </source>
</evidence>
<evidence type="ECO:0000256" key="6">
    <source>
        <dbReference type="ARBA" id="ARBA00022737"/>
    </source>
</evidence>
<evidence type="ECO:0000256" key="9">
    <source>
        <dbReference type="ARBA" id="ARBA00022963"/>
    </source>
</evidence>
<dbReference type="InterPro" id="IPR014710">
    <property type="entry name" value="RmlC-like_jellyroll"/>
</dbReference>
<dbReference type="GO" id="GO:0005789">
    <property type="term" value="C:endoplasmic reticulum membrane"/>
    <property type="evidence" value="ECO:0007669"/>
    <property type="project" value="UniProtKB-SubCell"/>
</dbReference>
<dbReference type="InterPro" id="IPR000595">
    <property type="entry name" value="cNMP-bd_dom"/>
</dbReference>
<dbReference type="FunFam" id="3.40.1090.10:FF:000001">
    <property type="entry name" value="neuropathy target esterase isoform X2"/>
    <property type="match status" value="1"/>
</dbReference>
<evidence type="ECO:0000256" key="18">
    <source>
        <dbReference type="SAM" id="MobiDB-lite"/>
    </source>
</evidence>
<reference evidence="22" key="2">
    <citation type="submission" date="2025-09" db="UniProtKB">
        <authorList>
            <consortium name="Ensembl"/>
        </authorList>
    </citation>
    <scope>IDENTIFICATION</scope>
</reference>
<dbReference type="AlphaFoldDB" id="A0A8C9Y9I2"/>
<organism evidence="22 23">
    <name type="scientific">Sander lucioperca</name>
    <name type="common">Pike-perch</name>
    <name type="synonym">Perca lucioperca</name>
    <dbReference type="NCBI Taxonomy" id="283035"/>
    <lineage>
        <taxon>Eukaryota</taxon>
        <taxon>Metazoa</taxon>
        <taxon>Chordata</taxon>
        <taxon>Craniata</taxon>
        <taxon>Vertebrata</taxon>
        <taxon>Euteleostomi</taxon>
        <taxon>Actinopterygii</taxon>
        <taxon>Neopterygii</taxon>
        <taxon>Teleostei</taxon>
        <taxon>Neoteleostei</taxon>
        <taxon>Acanthomorphata</taxon>
        <taxon>Eupercaria</taxon>
        <taxon>Perciformes</taxon>
        <taxon>Percoidei</taxon>
        <taxon>Percidae</taxon>
        <taxon>Luciopercinae</taxon>
        <taxon>Sander</taxon>
    </lineage>
</organism>
<keyword evidence="6" id="KW-0677">Repeat</keyword>
<dbReference type="FunFam" id="2.60.120.10:FF:000012">
    <property type="entry name" value="neuropathy target esterase isoform X2"/>
    <property type="match status" value="1"/>
</dbReference>
<feature type="transmembrane region" description="Helical" evidence="19">
    <location>
        <begin position="6"/>
        <end position="24"/>
    </location>
</feature>
<dbReference type="EC" id="3.1.1.5" evidence="3"/>
<comment type="catalytic activity">
    <reaction evidence="15">
        <text>a 1-acyl-sn-glycero-3-phosphocholine + H2O = sn-glycerol 3-phosphocholine + a fatty acid + H(+)</text>
        <dbReference type="Rhea" id="RHEA:15177"/>
        <dbReference type="ChEBI" id="CHEBI:15377"/>
        <dbReference type="ChEBI" id="CHEBI:15378"/>
        <dbReference type="ChEBI" id="CHEBI:16870"/>
        <dbReference type="ChEBI" id="CHEBI:28868"/>
        <dbReference type="ChEBI" id="CHEBI:58168"/>
        <dbReference type="EC" id="3.1.1.5"/>
    </reaction>
    <physiologicalReaction direction="left-to-right" evidence="15">
        <dbReference type="Rhea" id="RHEA:15178"/>
    </physiologicalReaction>
</comment>
<comment type="catalytic activity">
    <reaction evidence="16">
        <text>1-hexadecanoyl-sn-glycero-3-phosphocholine + H2O = sn-glycerol 3-phosphocholine + hexadecanoate + H(+)</text>
        <dbReference type="Rhea" id="RHEA:40435"/>
        <dbReference type="ChEBI" id="CHEBI:7896"/>
        <dbReference type="ChEBI" id="CHEBI:15377"/>
        <dbReference type="ChEBI" id="CHEBI:15378"/>
        <dbReference type="ChEBI" id="CHEBI:16870"/>
        <dbReference type="ChEBI" id="CHEBI:72998"/>
    </reaction>
    <physiologicalReaction direction="left-to-right" evidence="16">
        <dbReference type="Rhea" id="RHEA:40436"/>
    </physiologicalReaction>
</comment>
<evidence type="ECO:0000313" key="23">
    <source>
        <dbReference type="Proteomes" id="UP000694568"/>
    </source>
</evidence>
<dbReference type="PROSITE" id="PS50042">
    <property type="entry name" value="CNMP_BINDING_3"/>
    <property type="match status" value="3"/>
</dbReference>
<keyword evidence="10 19" id="KW-1133">Transmembrane helix</keyword>
<feature type="active site" description="Proton acceptor" evidence="17">
    <location>
        <position position="1019"/>
    </location>
</feature>
<comment type="catalytic activity">
    <reaction evidence="14">
        <text>1-hexadecanoyl-sn-glycero-3-phosphate + H2O = sn-glycerol 3-phosphate + hexadecanoate + H(+)</text>
        <dbReference type="Rhea" id="RHEA:49092"/>
        <dbReference type="ChEBI" id="CHEBI:7896"/>
        <dbReference type="ChEBI" id="CHEBI:15377"/>
        <dbReference type="ChEBI" id="CHEBI:15378"/>
        <dbReference type="ChEBI" id="CHEBI:57518"/>
        <dbReference type="ChEBI" id="CHEBI:57597"/>
    </reaction>
    <physiologicalReaction direction="left-to-right" evidence="14">
        <dbReference type="Rhea" id="RHEA:49093"/>
    </physiologicalReaction>
</comment>
<evidence type="ECO:0000256" key="16">
    <source>
        <dbReference type="ARBA" id="ARBA00048656"/>
    </source>
</evidence>
<evidence type="ECO:0000256" key="12">
    <source>
        <dbReference type="ARBA" id="ARBA00023136"/>
    </source>
</evidence>
<dbReference type="GO" id="GO:0004622">
    <property type="term" value="F:phosphatidylcholine lysophospholipase activity"/>
    <property type="evidence" value="ECO:0007669"/>
    <property type="project" value="UniProtKB-EC"/>
</dbReference>
<evidence type="ECO:0000256" key="19">
    <source>
        <dbReference type="SAM" id="Phobius"/>
    </source>
</evidence>
<feature type="active site" description="Nucleophile" evidence="17">
    <location>
        <position position="899"/>
    </location>
</feature>
<dbReference type="PANTHER" id="PTHR14226:SF23">
    <property type="entry name" value="PATATIN-LIKE PHOSPHOLIPASE DOMAIN-CONTAINING PROTEIN 7"/>
    <property type="match status" value="1"/>
</dbReference>
<dbReference type="FunFam" id="2.60.120.10:FF:000022">
    <property type="entry name" value="Patatin like phospholipase domain containing 7"/>
    <property type="match status" value="1"/>
</dbReference>
<dbReference type="Gene3D" id="2.60.120.10">
    <property type="entry name" value="Jelly Rolls"/>
    <property type="match status" value="3"/>
</dbReference>
<dbReference type="GO" id="GO:0016042">
    <property type="term" value="P:lipid catabolic process"/>
    <property type="evidence" value="ECO:0007669"/>
    <property type="project" value="UniProtKB-UniRule"/>
</dbReference>
<evidence type="ECO:0000259" key="20">
    <source>
        <dbReference type="PROSITE" id="PS50042"/>
    </source>
</evidence>
<dbReference type="InterPro" id="IPR050301">
    <property type="entry name" value="NTE"/>
</dbReference>
<dbReference type="Ensembl" id="ENSSLUT00000021142.1">
    <property type="protein sequence ID" value="ENSSLUP00000020485.1"/>
    <property type="gene ID" value="ENSSLUG00000006135.1"/>
</dbReference>
<dbReference type="PROSITE" id="PS51635">
    <property type="entry name" value="PNPLA"/>
    <property type="match status" value="1"/>
</dbReference>
<sequence>MWTAVLIGAVTVVSVLGVVVLLLYRRYKLSKEAGVPQYRFRKRDKVMFYGRKIMRKVQTLSSVPTSNSNSASRQRVRKRTKVLSIARKILRIRKEPPTLQPKELPPCLLEADLTEFDVQNSHLPSEVLYMLKNVRVLGHFEKPLFLELCRHMVLIQLHQGEGLFRPGDTDDSIYVVQDGRLELCIRESDGTDAVVKDVLPGDSVHSLLSILDIITGYPAPYKTVSARAAVASTILRLPAAAFQSVFEKYPETMVRVIQIIMVRLQRVTFLALHNYLGLTTELFNPESQAISLVSLAHVLGEGHPHRGHRRQPSHSDDLGSEKSDTGQKLQPSLNISLSGCRYVLNYTFLSPQSILKKSVTMQDTPSAVYYYSDAGGGNVQHNKVNAIFQAAKKDLLQVLQIQDASLLEGRVNLRQVKAGSVVANQGDQDVSVAFIISGLLHVYQRMIDREEETLLFVTHPGELVGHLAVLTGEPLIFSVRAHKDCTFLSISKAHFYEMMREEPRVVLNVAHTVVKRVSPFVRQIDFALDWMAVEAGRAVYRQGDKSDSTFIVLSGRLRSVVAQDDGKKELAGEYGRGDLIGVVEALTHMNRATTVHAVRDSELAKLPEGALNSIKRRYPQVVTRLIHLLGQKILGNMQQVNGPLAARSLALQTPTSKWDAGNPASNLSTVSILPVSEDVPLTAFTLELQHALTGIGPTLLLNSDSIKQCLGSAALDSVHEYRLSSWLGQQEDIHRIVLYQSDSSLTPWTQRCIRQADCIIIVGLGEQEPTVGELERMLEGSAVRAQKQLVLLHREDGPPPKGTAEWLNMRSWISRHHHLSCPRRVFSRRSLPKLRELYQRVFEKSADRHSDFSRLARILTGNSIALVLGGGGARGCSQVGILRALNEAGIPVDMVGGTSIGSLMGALYAEEKSNSHMRVRAREWAMGMTSFFKKILDLTYPVTSMFSGASFNSSISSVFKGKQIEDLWLPYFNITTDITASSMRVHTDGSLWRYVRASMSLSGYLPPLCDPKDGHLLMDGGYINNLPADVARSMGAKVVIAIDVGSRDETNLTNYGDSLNGWWLLWKRFNPLAEKVKVLNMAEIQTRLAYVCCVRQLELVKDSDYCEYIRPPIDRYGTLEFGKFDEIAEVGYQHGKTLFDVWQRSGVVDSMLKDRHQEEFHKTKTGHVVTCPNASFTDLAEIVSRIEPVKNALIDEEYQTDYDEEAVESALSDFEAFAHGSEHTDTAETVCIKLTTLYKPMQPSLLTFFLLPHMQSSHSKWKTVMTFFVSFTG</sequence>
<evidence type="ECO:0000256" key="8">
    <source>
        <dbReference type="ARBA" id="ARBA00022824"/>
    </source>
</evidence>
<evidence type="ECO:0000256" key="14">
    <source>
        <dbReference type="ARBA" id="ARBA00048133"/>
    </source>
</evidence>
<feature type="domain" description="PNPLA" evidence="21">
    <location>
        <begin position="866"/>
        <end position="1032"/>
    </location>
</feature>
<dbReference type="CDD" id="cd00038">
    <property type="entry name" value="CAP_ED"/>
    <property type="match status" value="3"/>
</dbReference>
<feature type="region of interest" description="Disordered" evidence="18">
    <location>
        <begin position="303"/>
        <end position="331"/>
    </location>
</feature>
<feature type="domain" description="Cyclic nucleotide-binding" evidence="20">
    <location>
        <begin position="136"/>
        <end position="263"/>
    </location>
</feature>
<dbReference type="SUPFAM" id="SSF52151">
    <property type="entry name" value="FabD/lysophospholipase-like"/>
    <property type="match status" value="1"/>
</dbReference>
<feature type="short sequence motif" description="GXSXG" evidence="17">
    <location>
        <begin position="897"/>
        <end position="901"/>
    </location>
</feature>
<dbReference type="PANTHER" id="PTHR14226">
    <property type="entry name" value="NEUROPATHY TARGET ESTERASE/SWISS CHEESE D.MELANOGASTER"/>
    <property type="match status" value="1"/>
</dbReference>
<evidence type="ECO:0000256" key="17">
    <source>
        <dbReference type="PROSITE-ProRule" id="PRU01161"/>
    </source>
</evidence>
<dbReference type="Proteomes" id="UP000694568">
    <property type="component" value="Unplaced"/>
</dbReference>
<accession>A0A8C9Y9I2</accession>
<comment type="catalytic activity">
    <reaction evidence="13">
        <text>1-(9Z-octadecenoyl)-sn-glycero-3-phosphocholine + H2O = sn-glycerol 3-phosphocholine + (9Z)-octadecenoate + H(+)</text>
        <dbReference type="Rhea" id="RHEA:40807"/>
        <dbReference type="ChEBI" id="CHEBI:15377"/>
        <dbReference type="ChEBI" id="CHEBI:15378"/>
        <dbReference type="ChEBI" id="CHEBI:16870"/>
        <dbReference type="ChEBI" id="CHEBI:28610"/>
        <dbReference type="ChEBI" id="CHEBI:30823"/>
    </reaction>
    <physiologicalReaction direction="left-to-right" evidence="13">
        <dbReference type="Rhea" id="RHEA:40808"/>
    </physiologicalReaction>
</comment>
<keyword evidence="4" id="KW-0597">Phosphoprotein</keyword>
<name>A0A8C9Y9I2_SANLU</name>